<feature type="transmembrane region" description="Helical" evidence="6">
    <location>
        <begin position="227"/>
        <end position="247"/>
    </location>
</feature>
<dbReference type="GO" id="GO:0016020">
    <property type="term" value="C:membrane"/>
    <property type="evidence" value="ECO:0007669"/>
    <property type="project" value="UniProtKB-SubCell"/>
</dbReference>
<evidence type="ECO:0000256" key="5">
    <source>
        <dbReference type="SAM" id="MobiDB-lite"/>
    </source>
</evidence>
<keyword evidence="3 6" id="KW-1133">Transmembrane helix</keyword>
<name>A0A9P5MPV3_9AGAM</name>
<comment type="caution">
    <text evidence="7">The sequence shown here is derived from an EMBL/GenBank/DDBJ whole genome shotgun (WGS) entry which is preliminary data.</text>
</comment>
<keyword evidence="4 6" id="KW-0472">Membrane</keyword>
<feature type="transmembrane region" description="Helical" evidence="6">
    <location>
        <begin position="25"/>
        <end position="44"/>
    </location>
</feature>
<feature type="transmembrane region" description="Helical" evidence="6">
    <location>
        <begin position="122"/>
        <end position="141"/>
    </location>
</feature>
<keyword evidence="2 6" id="KW-0812">Transmembrane</keyword>
<reference evidence="7" key="1">
    <citation type="submission" date="2019-10" db="EMBL/GenBank/DDBJ databases">
        <authorList>
            <consortium name="DOE Joint Genome Institute"/>
            <person name="Kuo A."/>
            <person name="Miyauchi S."/>
            <person name="Kiss E."/>
            <person name="Drula E."/>
            <person name="Kohler A."/>
            <person name="Sanchez-Garcia M."/>
            <person name="Andreopoulos B."/>
            <person name="Barry K.W."/>
            <person name="Bonito G."/>
            <person name="Buee M."/>
            <person name="Carver A."/>
            <person name="Chen C."/>
            <person name="Cichocki N."/>
            <person name="Clum A."/>
            <person name="Culley D."/>
            <person name="Crous P.W."/>
            <person name="Fauchery L."/>
            <person name="Girlanda M."/>
            <person name="Hayes R."/>
            <person name="Keri Z."/>
            <person name="LaButti K."/>
            <person name="Lipzen A."/>
            <person name="Lombard V."/>
            <person name="Magnuson J."/>
            <person name="Maillard F."/>
            <person name="Morin E."/>
            <person name="Murat C."/>
            <person name="Nolan M."/>
            <person name="Ohm R."/>
            <person name="Pangilinan J."/>
            <person name="Pereira M."/>
            <person name="Perotto S."/>
            <person name="Peter M."/>
            <person name="Riley R."/>
            <person name="Sitrit Y."/>
            <person name="Stielow B."/>
            <person name="Szollosi G."/>
            <person name="Zifcakova L."/>
            <person name="Stursova M."/>
            <person name="Spatafora J.W."/>
            <person name="Tedersoo L."/>
            <person name="Vaario L.-M."/>
            <person name="Yamada A."/>
            <person name="Yan M."/>
            <person name="Wang P."/>
            <person name="Xu J."/>
            <person name="Bruns T."/>
            <person name="Baldrian P."/>
            <person name="Vilgalys R."/>
            <person name="Henrissat B."/>
            <person name="Grigoriev I.V."/>
            <person name="Hibbett D."/>
            <person name="Nagy L.G."/>
            <person name="Martin F.M."/>
        </authorList>
    </citation>
    <scope>NUCLEOTIDE SEQUENCE</scope>
    <source>
        <strain evidence="7">Prilba</strain>
    </source>
</reference>
<feature type="compositionally biased region" description="Polar residues" evidence="5">
    <location>
        <begin position="611"/>
        <end position="620"/>
    </location>
</feature>
<proteinExistence type="predicted"/>
<dbReference type="Pfam" id="PF05653">
    <property type="entry name" value="Mg_trans_NIPA"/>
    <property type="match status" value="1"/>
</dbReference>
<comment type="subcellular location">
    <subcellularLocation>
        <location evidence="1">Membrane</location>
        <topology evidence="1">Multi-pass membrane protein</topology>
    </subcellularLocation>
</comment>
<feature type="region of interest" description="Disordered" evidence="5">
    <location>
        <begin position="565"/>
        <end position="633"/>
    </location>
</feature>
<dbReference type="Proteomes" id="UP000759537">
    <property type="component" value="Unassembled WGS sequence"/>
</dbReference>
<keyword evidence="8" id="KW-1185">Reference proteome</keyword>
<evidence type="ECO:0000313" key="8">
    <source>
        <dbReference type="Proteomes" id="UP000759537"/>
    </source>
</evidence>
<evidence type="ECO:0000256" key="3">
    <source>
        <dbReference type="ARBA" id="ARBA00022989"/>
    </source>
</evidence>
<evidence type="ECO:0000256" key="1">
    <source>
        <dbReference type="ARBA" id="ARBA00004141"/>
    </source>
</evidence>
<dbReference type="OrthoDB" id="6428174at2759"/>
<organism evidence="7 8">
    <name type="scientific">Russula ochroleuca</name>
    <dbReference type="NCBI Taxonomy" id="152965"/>
    <lineage>
        <taxon>Eukaryota</taxon>
        <taxon>Fungi</taxon>
        <taxon>Dikarya</taxon>
        <taxon>Basidiomycota</taxon>
        <taxon>Agaricomycotina</taxon>
        <taxon>Agaricomycetes</taxon>
        <taxon>Russulales</taxon>
        <taxon>Russulaceae</taxon>
        <taxon>Russula</taxon>
    </lineage>
</organism>
<reference evidence="7" key="2">
    <citation type="journal article" date="2020" name="Nat. Commun.">
        <title>Large-scale genome sequencing of mycorrhizal fungi provides insights into the early evolution of symbiotic traits.</title>
        <authorList>
            <person name="Miyauchi S."/>
            <person name="Kiss E."/>
            <person name="Kuo A."/>
            <person name="Drula E."/>
            <person name="Kohler A."/>
            <person name="Sanchez-Garcia M."/>
            <person name="Morin E."/>
            <person name="Andreopoulos B."/>
            <person name="Barry K.W."/>
            <person name="Bonito G."/>
            <person name="Buee M."/>
            <person name="Carver A."/>
            <person name="Chen C."/>
            <person name="Cichocki N."/>
            <person name="Clum A."/>
            <person name="Culley D."/>
            <person name="Crous P.W."/>
            <person name="Fauchery L."/>
            <person name="Girlanda M."/>
            <person name="Hayes R.D."/>
            <person name="Keri Z."/>
            <person name="LaButti K."/>
            <person name="Lipzen A."/>
            <person name="Lombard V."/>
            <person name="Magnuson J."/>
            <person name="Maillard F."/>
            <person name="Murat C."/>
            <person name="Nolan M."/>
            <person name="Ohm R.A."/>
            <person name="Pangilinan J."/>
            <person name="Pereira M.F."/>
            <person name="Perotto S."/>
            <person name="Peter M."/>
            <person name="Pfister S."/>
            <person name="Riley R."/>
            <person name="Sitrit Y."/>
            <person name="Stielow J.B."/>
            <person name="Szollosi G."/>
            <person name="Zifcakova L."/>
            <person name="Stursova M."/>
            <person name="Spatafora J.W."/>
            <person name="Tedersoo L."/>
            <person name="Vaario L.M."/>
            <person name="Yamada A."/>
            <person name="Yan M."/>
            <person name="Wang P."/>
            <person name="Xu J."/>
            <person name="Bruns T."/>
            <person name="Baldrian P."/>
            <person name="Vilgalys R."/>
            <person name="Dunand C."/>
            <person name="Henrissat B."/>
            <person name="Grigoriev I.V."/>
            <person name="Hibbett D."/>
            <person name="Nagy L.G."/>
            <person name="Martin F.M."/>
        </authorList>
    </citation>
    <scope>NUCLEOTIDE SEQUENCE</scope>
    <source>
        <strain evidence="7">Prilba</strain>
    </source>
</reference>
<dbReference type="InterPro" id="IPR008521">
    <property type="entry name" value="Mg_trans_NIPA"/>
</dbReference>
<evidence type="ECO:0000256" key="6">
    <source>
        <dbReference type="SAM" id="Phobius"/>
    </source>
</evidence>
<feature type="compositionally biased region" description="Basic and acidic residues" evidence="5">
    <location>
        <begin position="582"/>
        <end position="605"/>
    </location>
</feature>
<feature type="region of interest" description="Disordered" evidence="5">
    <location>
        <begin position="371"/>
        <end position="402"/>
    </location>
</feature>
<feature type="transmembrane region" description="Helical" evidence="6">
    <location>
        <begin position="285"/>
        <end position="306"/>
    </location>
</feature>
<gene>
    <name evidence="7" type="ORF">DFH94DRAFT_765178</name>
</gene>
<dbReference type="AlphaFoldDB" id="A0A9P5MPV3"/>
<dbReference type="GO" id="GO:0015095">
    <property type="term" value="F:magnesium ion transmembrane transporter activity"/>
    <property type="evidence" value="ECO:0007669"/>
    <property type="project" value="InterPro"/>
</dbReference>
<protein>
    <submittedName>
        <fullName evidence="7">Magnesium transporter NIPA-domain-containing protein</fullName>
    </submittedName>
</protein>
<dbReference type="InterPro" id="IPR037185">
    <property type="entry name" value="EmrE-like"/>
</dbReference>
<dbReference type="PANTHER" id="PTHR12570">
    <property type="match status" value="1"/>
</dbReference>
<evidence type="ECO:0000313" key="7">
    <source>
        <dbReference type="EMBL" id="KAF8472992.1"/>
    </source>
</evidence>
<evidence type="ECO:0000256" key="2">
    <source>
        <dbReference type="ARBA" id="ARBA00022692"/>
    </source>
</evidence>
<sequence length="633" mass="68122">MPSSATPSASSSAKSSLQVSGSLKVVGIILAIVSGVLIGCSFVLKKKGLLRSQAGHTAGEGVAYLKSALWWTGMIMMILGELCNFAAYAFVEALVVTPLGALSVVISAVMSSIFLNEKLTFFGWLGCALCIIGSSIIALNGPQETSIGQIVEFQHLFLSPLFVVYMTLLILGALSIIVYFGPKYGSKNMIWYLLVCSMIGGLSVSVTTGLGSAIVTSVMGDNQFKHWFIYFLLIFITVTLVTEVFYLNKALALFNTAMVTPTYYVIFSFCSMVTTVVLFKGLKASAGQILTIVLGFLVICVGITILQMSKVDPTQFKNLDRRTTILLQASRKQTEAVEEKSLSGMEEPGIDTLRGSFGTVGSIIRARSARRVSQASRSTNQSSRLGAPSSRFGVERGDSKSSSSFAVNLNHYGGMRRHQLFDPPVPCLDVPESDSMSLSSHPSMRKPAIKFGEQDVVHSYHRGTVGKDDLATHERRVAPHGSSPLASPGSVQASILPENASGSRLHQQQSPVIISSGSPPRFDLGVNEPRSAPAGVSMAEGAYRDPFEGAPASATLIIPLDGEAEARRQSRRTFSRQGSSRDYPKGDRVDDAEERVSLWDPRREDNEETDVATSPESSLGTIRLVGSSRPGRF</sequence>
<dbReference type="EMBL" id="WHVB01000019">
    <property type="protein sequence ID" value="KAF8472992.1"/>
    <property type="molecule type" value="Genomic_DNA"/>
</dbReference>
<feature type="transmembrane region" description="Helical" evidence="6">
    <location>
        <begin position="161"/>
        <end position="180"/>
    </location>
</feature>
<feature type="transmembrane region" description="Helical" evidence="6">
    <location>
        <begin position="259"/>
        <end position="279"/>
    </location>
</feature>
<evidence type="ECO:0000256" key="4">
    <source>
        <dbReference type="ARBA" id="ARBA00023136"/>
    </source>
</evidence>
<dbReference type="SUPFAM" id="SSF103481">
    <property type="entry name" value="Multidrug resistance efflux transporter EmrE"/>
    <property type="match status" value="1"/>
</dbReference>
<accession>A0A9P5MPV3</accession>
<dbReference type="PANTHER" id="PTHR12570:SF92">
    <property type="entry name" value="SPICHTHYIN, ISOFORM B"/>
    <property type="match status" value="1"/>
</dbReference>
<feature type="transmembrane region" description="Helical" evidence="6">
    <location>
        <begin position="192"/>
        <end position="215"/>
    </location>
</feature>